<evidence type="ECO:0000259" key="1">
    <source>
        <dbReference type="Pfam" id="PF01494"/>
    </source>
</evidence>
<keyword evidence="3" id="KW-1185">Reference proteome</keyword>
<dbReference type="EMBL" id="CP001941">
    <property type="protein sequence ID" value="ADD08472.1"/>
    <property type="molecule type" value="Genomic_DNA"/>
</dbReference>
<dbReference type="InterPro" id="IPR011777">
    <property type="entry name" value="Geranylgeranyl_Rdtase_fam"/>
</dbReference>
<dbReference type="Gene3D" id="3.50.50.60">
    <property type="entry name" value="FAD/NAD(P)-binding domain"/>
    <property type="match status" value="1"/>
</dbReference>
<evidence type="ECO:0000313" key="2">
    <source>
        <dbReference type="EMBL" id="ADD08472.1"/>
    </source>
</evidence>
<dbReference type="Proteomes" id="UP000001400">
    <property type="component" value="Chromosome"/>
</dbReference>
<protein>
    <submittedName>
        <fullName evidence="2">Geranylgeranyl reductase</fullName>
    </submittedName>
</protein>
<dbReference type="SUPFAM" id="SSF51905">
    <property type="entry name" value="FAD/NAD(P)-binding domain"/>
    <property type="match status" value="1"/>
</dbReference>
<dbReference type="OrthoDB" id="46008at2157"/>
<dbReference type="InterPro" id="IPR050407">
    <property type="entry name" value="Geranylgeranyl_reductase"/>
</dbReference>
<dbReference type="NCBIfam" id="TIGR02032">
    <property type="entry name" value="GG-red-SF"/>
    <property type="match status" value="1"/>
</dbReference>
<sequence length="375" mass="41349">MYDVAIVGAGPIGSFIGKEIASLGYNVIIFEEHSEIGNPSHCSGLFSTNIFDIVGKIGILHPAKKAVIYAPDGSKLRIGNDKVRGYVVDRVKFDRELAKMAGAKGAEIHLKERVKKVKYTDISTSKGEYKAKIIVGADGINSIVRKEMGIGAPKILGAAQIIAHSHLDEDTVEIFIGSSIAPGFFAWRIPLFDDLAKIGLASYKSSWLYLKKLMKKLKVQPLSISGGGIPINTVERTYARGMLIVGDAAGQVKATSGGGVYPGLMCAKCAIKAIKDALERGDYSENALKNYETCWRNGIGKELKYASYLHRLYTKFRDDEFNKIIKILNDEKVIKIINEEGDIDYPSKVAIKIFRKKPSLMKYLSIPARPYRKRI</sequence>
<accession>B5I9Q2</accession>
<dbReference type="eggNOG" id="arCOG00570">
    <property type="taxonomic scope" value="Archaea"/>
</dbReference>
<dbReference type="InterPro" id="IPR036188">
    <property type="entry name" value="FAD/NAD-bd_sf"/>
</dbReference>
<dbReference type="KEGG" id="abi:Aboo_0661"/>
<dbReference type="HOGENOM" id="CLU_024648_0_1_2"/>
<dbReference type="PRINTS" id="PR00420">
    <property type="entry name" value="RNGMNOXGNASE"/>
</dbReference>
<feature type="domain" description="FAD-binding" evidence="1">
    <location>
        <begin position="2"/>
        <end position="167"/>
    </location>
</feature>
<dbReference type="PANTHER" id="PTHR42685:SF18">
    <property type="entry name" value="DIGERANYLGERANYLGLYCEROPHOSPHOLIPID REDUCTASE"/>
    <property type="match status" value="1"/>
</dbReference>
<dbReference type="AlphaFoldDB" id="B5I9Q2"/>
<dbReference type="GeneID" id="8827607"/>
<gene>
    <name evidence="2" type="ordered locus">Aboo_0661</name>
</gene>
<dbReference type="InterPro" id="IPR002938">
    <property type="entry name" value="FAD-bd"/>
</dbReference>
<dbReference type="Pfam" id="PF01494">
    <property type="entry name" value="FAD_binding_3"/>
    <property type="match status" value="1"/>
</dbReference>
<evidence type="ECO:0000313" key="3">
    <source>
        <dbReference type="Proteomes" id="UP000001400"/>
    </source>
</evidence>
<dbReference type="GO" id="GO:0016628">
    <property type="term" value="F:oxidoreductase activity, acting on the CH-CH group of donors, NAD or NADP as acceptor"/>
    <property type="evidence" value="ECO:0007669"/>
    <property type="project" value="InterPro"/>
</dbReference>
<dbReference type="STRING" id="439481.Aboo_0661"/>
<organism evidence="2 3">
    <name type="scientific">Aciduliprofundum boonei (strain DSM 19572 / T469)</name>
    <dbReference type="NCBI Taxonomy" id="439481"/>
    <lineage>
        <taxon>Archaea</taxon>
        <taxon>Methanobacteriati</taxon>
        <taxon>Thermoplasmatota</taxon>
        <taxon>DHVE2 group</taxon>
        <taxon>Candidatus Aciduliprofundum</taxon>
    </lineage>
</organism>
<reference evidence="2" key="1">
    <citation type="submission" date="2010-02" db="EMBL/GenBank/DDBJ databases">
        <title>Complete sequence of Aciduliprofundum boonei T469.</title>
        <authorList>
            <consortium name="US DOE Joint Genome Institute"/>
            <person name="Lucas S."/>
            <person name="Copeland A."/>
            <person name="Lapidus A."/>
            <person name="Cheng J.-F."/>
            <person name="Bruce D."/>
            <person name="Goodwin L."/>
            <person name="Pitluck S."/>
            <person name="Saunders E."/>
            <person name="Detter J.C."/>
            <person name="Han C."/>
            <person name="Tapia R."/>
            <person name="Land M."/>
            <person name="Hauser L."/>
            <person name="Kyrpides N."/>
            <person name="Mikhailova N."/>
            <person name="Flores G."/>
            <person name="Reysenbach A.-L."/>
            <person name="Woyke T."/>
        </authorList>
    </citation>
    <scope>NUCLEOTIDE SEQUENCE</scope>
    <source>
        <strain evidence="2">T469</strain>
    </source>
</reference>
<dbReference type="PANTHER" id="PTHR42685">
    <property type="entry name" value="GERANYLGERANYL DIPHOSPHATE REDUCTASE"/>
    <property type="match status" value="1"/>
</dbReference>
<proteinExistence type="predicted"/>
<name>B5I9Q2_ACIB4</name>
<dbReference type="RefSeq" id="WP_008082434.1">
    <property type="nucleotide sequence ID" value="NC_013926.1"/>
</dbReference>
<dbReference type="GO" id="GO:0071949">
    <property type="term" value="F:FAD binding"/>
    <property type="evidence" value="ECO:0007669"/>
    <property type="project" value="InterPro"/>
</dbReference>